<evidence type="ECO:0008006" key="3">
    <source>
        <dbReference type="Google" id="ProtNLM"/>
    </source>
</evidence>
<gene>
    <name evidence="1" type="ORF">WJX75_005790</name>
</gene>
<reference evidence="1 2" key="1">
    <citation type="journal article" date="2024" name="Nat. Commun.">
        <title>Phylogenomics reveals the evolutionary origins of lichenization in chlorophyte algae.</title>
        <authorList>
            <person name="Puginier C."/>
            <person name="Libourel C."/>
            <person name="Otte J."/>
            <person name="Skaloud P."/>
            <person name="Haon M."/>
            <person name="Grisel S."/>
            <person name="Petersen M."/>
            <person name="Berrin J.G."/>
            <person name="Delaux P.M."/>
            <person name="Dal Grande F."/>
            <person name="Keller J."/>
        </authorList>
    </citation>
    <scope>NUCLEOTIDE SEQUENCE [LARGE SCALE GENOMIC DNA]</scope>
    <source>
        <strain evidence="1 2">SAG 216-7</strain>
    </source>
</reference>
<sequence length="127" mass="14367">MPNTEDLLSQLQGAWRLVFSGPSKIQFLSYIPVDEDFVIDSSDSSLKLESDLGPLRAKFGGAFKWRGSNELDFSFTKAEVDLFGRSVWRKDVAFKPKTYSYFWLRDDVACARSSGGTLTLMRRLPSV</sequence>
<keyword evidence="2" id="KW-1185">Reference proteome</keyword>
<evidence type="ECO:0000313" key="2">
    <source>
        <dbReference type="Proteomes" id="UP001491310"/>
    </source>
</evidence>
<organism evidence="1 2">
    <name type="scientific">Coccomyxa subellipsoidea</name>
    <dbReference type="NCBI Taxonomy" id="248742"/>
    <lineage>
        <taxon>Eukaryota</taxon>
        <taxon>Viridiplantae</taxon>
        <taxon>Chlorophyta</taxon>
        <taxon>core chlorophytes</taxon>
        <taxon>Trebouxiophyceae</taxon>
        <taxon>Trebouxiophyceae incertae sedis</taxon>
        <taxon>Coccomyxaceae</taxon>
        <taxon>Coccomyxa</taxon>
    </lineage>
</organism>
<dbReference type="EMBL" id="JALJOT010000009">
    <property type="protein sequence ID" value="KAK9907549.1"/>
    <property type="molecule type" value="Genomic_DNA"/>
</dbReference>
<evidence type="ECO:0000313" key="1">
    <source>
        <dbReference type="EMBL" id="KAK9907549.1"/>
    </source>
</evidence>
<name>A0ABR2YL13_9CHLO</name>
<accession>A0ABR2YL13</accession>
<comment type="caution">
    <text evidence="1">The sequence shown here is derived from an EMBL/GenBank/DDBJ whole genome shotgun (WGS) entry which is preliminary data.</text>
</comment>
<dbReference type="Proteomes" id="UP001491310">
    <property type="component" value="Unassembled WGS sequence"/>
</dbReference>
<protein>
    <recommendedName>
        <fullName evidence="3">Plastid lipid-associated protein/fibrillin conserved domain-containing protein</fullName>
    </recommendedName>
</protein>
<proteinExistence type="predicted"/>